<comment type="caution">
    <text evidence="2">The sequence shown here is derived from an EMBL/GenBank/DDBJ whole genome shotgun (WGS) entry which is preliminary data.</text>
</comment>
<evidence type="ECO:0000313" key="2">
    <source>
        <dbReference type="EMBL" id="KAF5694197.1"/>
    </source>
</evidence>
<keyword evidence="3" id="KW-1185">Reference proteome</keyword>
<sequence>MNQTNPPRRHDTSVIIWKFNALEYNLHHVRDFVHQDEGFSCNRPSGTRRTQKKHYSRTEIDCLEGELSPLDALTIFMRPGVIIPPCPAVSHTTEDGHLYGCDQKIKHVSDTEKYKRLELTGENTYVDLIKAPLSDLDRQICVVRSRAHFEQKVAKAFDVHIFQDSYRVKAPTNIQFFGDWKKFCQDHQVPPAPGTTADKVHSLPQIVQRALINQYHPRGDSPLDPEVTKELLLRKEPRIHATPRFIRHSAVRSRISSERPANHARNDGGCGH</sequence>
<dbReference type="Proteomes" id="UP000562682">
    <property type="component" value="Unassembled WGS sequence"/>
</dbReference>
<dbReference type="AlphaFoldDB" id="A0A8H6CW08"/>
<feature type="region of interest" description="Disordered" evidence="1">
    <location>
        <begin position="251"/>
        <end position="272"/>
    </location>
</feature>
<evidence type="ECO:0000256" key="1">
    <source>
        <dbReference type="SAM" id="MobiDB-lite"/>
    </source>
</evidence>
<name>A0A8H6CW08_9HYPO</name>
<dbReference type="EMBL" id="JAAOAK010000027">
    <property type="protein sequence ID" value="KAF5694197.1"/>
    <property type="molecule type" value="Genomic_DNA"/>
</dbReference>
<proteinExistence type="predicted"/>
<feature type="compositionally biased region" description="Basic and acidic residues" evidence="1">
    <location>
        <begin position="255"/>
        <end position="266"/>
    </location>
</feature>
<gene>
    <name evidence="2" type="ORF">FDENT_1502</name>
</gene>
<organism evidence="2 3">
    <name type="scientific">Fusarium denticulatum</name>
    <dbReference type="NCBI Taxonomy" id="48507"/>
    <lineage>
        <taxon>Eukaryota</taxon>
        <taxon>Fungi</taxon>
        <taxon>Dikarya</taxon>
        <taxon>Ascomycota</taxon>
        <taxon>Pezizomycotina</taxon>
        <taxon>Sordariomycetes</taxon>
        <taxon>Hypocreomycetidae</taxon>
        <taxon>Hypocreales</taxon>
        <taxon>Nectriaceae</taxon>
        <taxon>Fusarium</taxon>
        <taxon>Fusarium fujikuroi species complex</taxon>
    </lineage>
</organism>
<reference evidence="2 3" key="1">
    <citation type="submission" date="2020-05" db="EMBL/GenBank/DDBJ databases">
        <title>Identification and distribution of gene clusters putatively required for synthesis of sphingolipid metabolism inhibitors in phylogenetically diverse species of the filamentous fungus Fusarium.</title>
        <authorList>
            <person name="Kim H.-S."/>
            <person name="Busman M."/>
            <person name="Brown D.W."/>
            <person name="Divon H."/>
            <person name="Uhlig S."/>
            <person name="Proctor R.H."/>
        </authorList>
    </citation>
    <scope>NUCLEOTIDE SEQUENCE [LARGE SCALE GENOMIC DNA]</scope>
    <source>
        <strain evidence="2 3">NRRL 25311</strain>
    </source>
</reference>
<protein>
    <submittedName>
        <fullName evidence="2">Uncharacterized protein</fullName>
    </submittedName>
</protein>
<evidence type="ECO:0000313" key="3">
    <source>
        <dbReference type="Proteomes" id="UP000562682"/>
    </source>
</evidence>
<accession>A0A8H6CW08</accession>